<organism evidence="1 2">
    <name type="scientific">Erythroxylum novogranatense</name>
    <dbReference type="NCBI Taxonomy" id="1862640"/>
    <lineage>
        <taxon>Eukaryota</taxon>
        <taxon>Viridiplantae</taxon>
        <taxon>Streptophyta</taxon>
        <taxon>Embryophyta</taxon>
        <taxon>Tracheophyta</taxon>
        <taxon>Spermatophyta</taxon>
        <taxon>Magnoliopsida</taxon>
        <taxon>eudicotyledons</taxon>
        <taxon>Gunneridae</taxon>
        <taxon>Pentapetalae</taxon>
        <taxon>rosids</taxon>
        <taxon>fabids</taxon>
        <taxon>Malpighiales</taxon>
        <taxon>Erythroxylaceae</taxon>
        <taxon>Erythroxylum</taxon>
    </lineage>
</organism>
<dbReference type="CDD" id="cd00303">
    <property type="entry name" value="retropepsin_like"/>
    <property type="match status" value="1"/>
</dbReference>
<dbReference type="EMBL" id="JAIWQS010000012">
    <property type="protein sequence ID" value="KAJ8748649.1"/>
    <property type="molecule type" value="Genomic_DNA"/>
</dbReference>
<gene>
    <name evidence="1" type="ORF">K2173_008094</name>
</gene>
<comment type="caution">
    <text evidence="1">The sequence shown here is derived from an EMBL/GenBank/DDBJ whole genome shotgun (WGS) entry which is preliminary data.</text>
</comment>
<reference evidence="1 2" key="1">
    <citation type="submission" date="2021-09" db="EMBL/GenBank/DDBJ databases">
        <title>Genomic insights and catalytic innovation underlie evolution of tropane alkaloids biosynthesis.</title>
        <authorList>
            <person name="Wang Y.-J."/>
            <person name="Tian T."/>
            <person name="Huang J.-P."/>
            <person name="Huang S.-X."/>
        </authorList>
    </citation>
    <scope>NUCLEOTIDE SEQUENCE [LARGE SCALE GENOMIC DNA]</scope>
    <source>
        <strain evidence="1">KIB-2018</strain>
        <tissue evidence="1">Leaf</tissue>
    </source>
</reference>
<evidence type="ECO:0000313" key="2">
    <source>
        <dbReference type="Proteomes" id="UP001159364"/>
    </source>
</evidence>
<name>A0AAV8S9B9_9ROSI</name>
<keyword evidence="2" id="KW-1185">Reference proteome</keyword>
<evidence type="ECO:0000313" key="1">
    <source>
        <dbReference type="EMBL" id="KAJ8748649.1"/>
    </source>
</evidence>
<sequence>MVDTGADTIYMAKELAKKIGLPYKKEKGYVKGVNAKKLPIEGVAHGIAIRISQWQVRHSNQPPTHELLVKWKGLPNVGANSRNKSKPTRR</sequence>
<protein>
    <submittedName>
        <fullName evidence="1">Uncharacterized protein</fullName>
    </submittedName>
</protein>
<dbReference type="Proteomes" id="UP001159364">
    <property type="component" value="Linkage Group LG12"/>
</dbReference>
<dbReference type="Pfam" id="PF13650">
    <property type="entry name" value="Asp_protease_2"/>
    <property type="match status" value="1"/>
</dbReference>
<accession>A0AAV8S9B9</accession>
<dbReference type="Gene3D" id="2.40.70.10">
    <property type="entry name" value="Acid Proteases"/>
    <property type="match status" value="1"/>
</dbReference>
<proteinExistence type="predicted"/>
<dbReference type="InterPro" id="IPR021109">
    <property type="entry name" value="Peptidase_aspartic_dom_sf"/>
</dbReference>
<dbReference type="AlphaFoldDB" id="A0AAV8S9B9"/>